<evidence type="ECO:0000256" key="2">
    <source>
        <dbReference type="ARBA" id="ARBA00022692"/>
    </source>
</evidence>
<dbReference type="KEGG" id="gba:J421_0773"/>
<dbReference type="PATRIC" id="fig|861299.3.peg.787"/>
<dbReference type="eggNOG" id="COG2321">
    <property type="taxonomic scope" value="Bacteria"/>
</dbReference>
<proteinExistence type="predicted"/>
<keyword evidence="4 5" id="KW-0472">Membrane</keyword>
<dbReference type="RefSeq" id="WP_025409855.1">
    <property type="nucleotide sequence ID" value="NZ_CP007128.1"/>
</dbReference>
<evidence type="ECO:0000256" key="4">
    <source>
        <dbReference type="ARBA" id="ARBA00023136"/>
    </source>
</evidence>
<sequence length="289" mass="30987">MRWSAGGRSSNLEDRRGMSAGGGGFGFGRGMGIGGTVILLILSLIFGRDFIGGSDGGGAAYPDQTTASGGEVGPVRSTPEEERAVDFTSAVLDSVQNTWHRILPQETGRQYQDAKLVLYRDAVRTGCGTAPSSVGPFYCPMDQKVYIDLSFYDELRQRFGAPGDFAQAYVIAHELGHHVQHLLGTDEKVQQLQQSRPDLKNAASVRLELQADCYAGVWAKSDQNVIEPGDIDEALAAASAVGDDRLQRAARGSVNPDTFTHGTAAQRSAWFKRGFDSGDVKSCDTFSGT</sequence>
<evidence type="ECO:0008006" key="8">
    <source>
        <dbReference type="Google" id="ProtNLM"/>
    </source>
</evidence>
<dbReference type="InParanoid" id="W0RDC2"/>
<dbReference type="PANTHER" id="PTHR30168">
    <property type="entry name" value="PUTATIVE MEMBRANE PROTEIN YPFJ"/>
    <property type="match status" value="1"/>
</dbReference>
<dbReference type="OrthoDB" id="9774900at2"/>
<accession>W0RDC2</accession>
<keyword evidence="3 5" id="KW-1133">Transmembrane helix</keyword>
<reference evidence="6 7" key="1">
    <citation type="journal article" date="2014" name="Genome Announc.">
        <title>Genome Sequence and Methylome of Soil Bacterium Gemmatirosa kalamazoonensis KBS708T, a Member of the Rarely Cultivated Gemmatimonadetes Phylum.</title>
        <authorList>
            <person name="Debruyn J.M."/>
            <person name="Radosevich M."/>
            <person name="Wommack K.E."/>
            <person name="Polson S.W."/>
            <person name="Hauser L.J."/>
            <person name="Fawaz M.N."/>
            <person name="Korlach J."/>
            <person name="Tsai Y.C."/>
        </authorList>
    </citation>
    <scope>NUCLEOTIDE SEQUENCE [LARGE SCALE GENOMIC DNA]</scope>
    <source>
        <strain evidence="6 7">KBS708</strain>
    </source>
</reference>
<protein>
    <recommendedName>
        <fullName evidence="8">Metalloprotease</fullName>
    </recommendedName>
</protein>
<dbReference type="AlphaFoldDB" id="W0RDC2"/>
<dbReference type="PANTHER" id="PTHR30168:SF0">
    <property type="entry name" value="INNER MEMBRANE PROTEIN"/>
    <property type="match status" value="1"/>
</dbReference>
<keyword evidence="2 5" id="KW-0812">Transmembrane</keyword>
<keyword evidence="7" id="KW-1185">Reference proteome</keyword>
<name>W0RDC2_9BACT</name>
<dbReference type="InterPro" id="IPR007343">
    <property type="entry name" value="Uncharacterised_pept_Zn_put"/>
</dbReference>
<dbReference type="Proteomes" id="UP000019151">
    <property type="component" value="Chromosome"/>
</dbReference>
<dbReference type="HOGENOM" id="CLU_059329_0_0_0"/>
<evidence type="ECO:0000256" key="3">
    <source>
        <dbReference type="ARBA" id="ARBA00022989"/>
    </source>
</evidence>
<dbReference type="GO" id="GO:0016020">
    <property type="term" value="C:membrane"/>
    <property type="evidence" value="ECO:0007669"/>
    <property type="project" value="UniProtKB-SubCell"/>
</dbReference>
<evidence type="ECO:0000313" key="6">
    <source>
        <dbReference type="EMBL" id="AHG88310.1"/>
    </source>
</evidence>
<dbReference type="STRING" id="861299.J421_0773"/>
<organism evidence="6 7">
    <name type="scientific">Gemmatirosa kalamazoonensis</name>
    <dbReference type="NCBI Taxonomy" id="861299"/>
    <lineage>
        <taxon>Bacteria</taxon>
        <taxon>Pseudomonadati</taxon>
        <taxon>Gemmatimonadota</taxon>
        <taxon>Gemmatimonadia</taxon>
        <taxon>Gemmatimonadales</taxon>
        <taxon>Gemmatimonadaceae</taxon>
        <taxon>Gemmatirosa</taxon>
    </lineage>
</organism>
<dbReference type="EMBL" id="CP007128">
    <property type="protein sequence ID" value="AHG88310.1"/>
    <property type="molecule type" value="Genomic_DNA"/>
</dbReference>
<feature type="transmembrane region" description="Helical" evidence="5">
    <location>
        <begin position="21"/>
        <end position="46"/>
    </location>
</feature>
<evidence type="ECO:0000256" key="5">
    <source>
        <dbReference type="SAM" id="Phobius"/>
    </source>
</evidence>
<evidence type="ECO:0000313" key="7">
    <source>
        <dbReference type="Proteomes" id="UP000019151"/>
    </source>
</evidence>
<comment type="subcellular location">
    <subcellularLocation>
        <location evidence="1">Membrane</location>
        <topology evidence="1">Single-pass membrane protein</topology>
    </subcellularLocation>
</comment>
<evidence type="ECO:0000256" key="1">
    <source>
        <dbReference type="ARBA" id="ARBA00004167"/>
    </source>
</evidence>
<gene>
    <name evidence="6" type="ORF">J421_0773</name>
</gene>
<dbReference type="Pfam" id="PF04228">
    <property type="entry name" value="Zn_peptidase"/>
    <property type="match status" value="1"/>
</dbReference>